<gene>
    <name evidence="8" type="ORF">QYM36_005906</name>
</gene>
<evidence type="ECO:0000259" key="5">
    <source>
        <dbReference type="Pfam" id="PF12624"/>
    </source>
</evidence>
<dbReference type="GO" id="GO:0007005">
    <property type="term" value="P:mitochondrion organization"/>
    <property type="evidence" value="ECO:0007669"/>
    <property type="project" value="TreeGrafter"/>
</dbReference>
<dbReference type="GO" id="GO:0006623">
    <property type="term" value="P:protein targeting to vacuole"/>
    <property type="evidence" value="ECO:0007669"/>
    <property type="project" value="TreeGrafter"/>
</dbReference>
<dbReference type="PANTHER" id="PTHR16166">
    <property type="entry name" value="VACUOLAR PROTEIN SORTING-ASSOCIATED PROTEIN VPS13"/>
    <property type="match status" value="1"/>
</dbReference>
<feature type="region of interest" description="Disordered" evidence="4">
    <location>
        <begin position="902"/>
        <end position="924"/>
    </location>
</feature>
<evidence type="ECO:0000313" key="9">
    <source>
        <dbReference type="Proteomes" id="UP001187531"/>
    </source>
</evidence>
<feature type="domain" description="VPS13-like middle region" evidence="6">
    <location>
        <begin position="2045"/>
        <end position="2485"/>
    </location>
</feature>
<feature type="region of interest" description="Disordered" evidence="4">
    <location>
        <begin position="1582"/>
        <end position="1612"/>
    </location>
</feature>
<evidence type="ECO:0008006" key="10">
    <source>
        <dbReference type="Google" id="ProtNLM"/>
    </source>
</evidence>
<dbReference type="CDD" id="cd23453">
    <property type="entry name" value="beta-trefoil_Ricin_VPS13D"/>
    <property type="match status" value="1"/>
</dbReference>
<feature type="compositionally biased region" description="Polar residues" evidence="4">
    <location>
        <begin position="3250"/>
        <end position="3261"/>
    </location>
</feature>
<feature type="compositionally biased region" description="Polar residues" evidence="4">
    <location>
        <begin position="1582"/>
        <end position="1593"/>
    </location>
</feature>
<dbReference type="PROSITE" id="PS50231">
    <property type="entry name" value="RICIN_B_LECTIN"/>
    <property type="match status" value="1"/>
</dbReference>
<dbReference type="InterPro" id="IPR026854">
    <property type="entry name" value="VPS13_N"/>
</dbReference>
<evidence type="ECO:0000256" key="4">
    <source>
        <dbReference type="SAM" id="MobiDB-lite"/>
    </source>
</evidence>
<keyword evidence="9" id="KW-1185">Reference proteome</keyword>
<feature type="compositionally biased region" description="Low complexity" evidence="4">
    <location>
        <begin position="905"/>
        <end position="920"/>
    </location>
</feature>
<dbReference type="InterPro" id="IPR009543">
    <property type="entry name" value="VPS13_VAB"/>
</dbReference>
<organism evidence="8 9">
    <name type="scientific">Artemia franciscana</name>
    <name type="common">Brine shrimp</name>
    <name type="synonym">Artemia sanfranciscana</name>
    <dbReference type="NCBI Taxonomy" id="6661"/>
    <lineage>
        <taxon>Eukaryota</taxon>
        <taxon>Metazoa</taxon>
        <taxon>Ecdysozoa</taxon>
        <taxon>Arthropoda</taxon>
        <taxon>Crustacea</taxon>
        <taxon>Branchiopoda</taxon>
        <taxon>Anostraca</taxon>
        <taxon>Artemiidae</taxon>
        <taxon>Artemia</taxon>
    </lineage>
</organism>
<accession>A0AA88HZD2</accession>
<evidence type="ECO:0000256" key="3">
    <source>
        <dbReference type="ARBA" id="ARBA00023055"/>
    </source>
</evidence>
<comment type="caution">
    <text evidence="8">The sequence shown here is derived from an EMBL/GenBank/DDBJ whole genome shotgun (WGS) entry which is preliminary data.</text>
</comment>
<evidence type="ECO:0000256" key="1">
    <source>
        <dbReference type="ARBA" id="ARBA00006545"/>
    </source>
</evidence>
<dbReference type="InterPro" id="IPR056747">
    <property type="entry name" value="VPS13-like_M"/>
</dbReference>
<feature type="domain" description="VPS13-like middle region" evidence="6">
    <location>
        <begin position="1708"/>
        <end position="1997"/>
    </location>
</feature>
<name>A0AA88HZD2_ARTSF</name>
<evidence type="ECO:0000313" key="8">
    <source>
        <dbReference type="EMBL" id="KAK2718730.1"/>
    </source>
</evidence>
<dbReference type="InterPro" id="IPR026847">
    <property type="entry name" value="VPS13"/>
</dbReference>
<evidence type="ECO:0000259" key="6">
    <source>
        <dbReference type="Pfam" id="PF25033"/>
    </source>
</evidence>
<feature type="region of interest" description="Disordered" evidence="4">
    <location>
        <begin position="3240"/>
        <end position="3261"/>
    </location>
</feature>
<dbReference type="GO" id="GO:0006869">
    <property type="term" value="P:lipid transport"/>
    <property type="evidence" value="ECO:0007669"/>
    <property type="project" value="UniProtKB-KW"/>
</dbReference>
<feature type="domain" description="Chorein N-terminal" evidence="5">
    <location>
        <begin position="1"/>
        <end position="1341"/>
    </location>
</feature>
<protein>
    <recommendedName>
        <fullName evidence="10">Vacuolar protein sorting-associated protein 13D</fullName>
    </recommendedName>
</protein>
<sequence length="3965" mass="448261">MFKGLVAWILNRYIGKYIENLNTEQLSFALLDGNINLENLPLKKTNLEHLGLPLAITNGFLGKANIKVPVSRFRSEPWILSFEELVVVLGPMLSDDFDPGAEEAFLLEQKLAELDKLEIKWRSDNDVQTSQYSSSYSSWLSYGTNLITGIIENLQVVIKEIHVRYEDSESIRGTKFAFGTTIGKLSMETCNENWEPEFVSGNLDHSFKLVKMENMAFYWDTNAEMYGKKSHGELARIMLSPESKMKRLYIVTPTSGYVKIKRNQSEKPLRSSTNPRYFFDFILESICINCNKTQYDQIISCVQMLKQLEQQRRCFRNKRPRAITGPRERWKYAINSIVEAIRERWKNRNWPSVMKRASDSLLYVEIYEKYLKDPTLMQSDELKEKERIEIEFGLSELKALRELAFVSVRRPKESSEKHTGYMQSWFPSWTGWYYGTSTGTTTKSENKGILFEDELLDALKDSYENDNVLRRDAFLGRFNFSLKKGSITISDVNSASNSLAELRYDDVVIGVDSRPRFSSYGLSIALGSVLCVDCATGISFVQPQSQIDTTSNRTLFSMNFEKKPINSKFDYKLYLTSIGLECHYQRHILTKIKDFFMFGNSDFDEFEFDSFEAVKQRTKLQLENIRNKLQQRLWFINADIVAPQLVFDQSEVSNDLILIDFGRLKVSNSIQYSFPFQVIADDESDNDDEFITPCSTPEDTIEEDRCDRFSVELRDMQILVGKKKGVSWRGCRTKNTSELHILDRFSIFLNIERNSPLSNQIYTPLFTISGSLPKLVFHMSERKVKAIINMAESLKFDSRNPTLDETKNLSSYSDVDAERRLLVAYFRIDNVHIHMQNDITPIAEVQVTGVKLNVTKRPFDTFTSLTVHSLLVVDALQTFGPDYELLVASHKRVYMDSLSGSIRDSMPCSPRSPSSPDLSSGYRATSPTSLYKALDKLTDGETRDVGAVSPAMLDVKHVPLSRVNSGGLPLDGSLDVDALISFEFTEISPFCPTNESQEHIRIANLQFSNLDVIANQDTIFQIVSFASSVLPKKKEKKIRREGDLGTDEEQSSSVEKFQLTFDFRRLNIVLMHSNKELDYPVAKKIGTVTVSSAQIRAEMEDNIEVEGSLGGLQLLDLTSEGVLHQKVISIGIDPSIENLVLGLEMSNVDGYSRALKFKFNKHASDVLLDIHMASVIYVHSSVFLEELTICAGQLKRHASYFAKTVKEAAQNVAFDIAHRGTEALKDLTHLRTNSRSRTTSFTALDEDDSLTGSISIEPVIAYSFSACLETPIIVLPRCAKSLEVLVSQLGRITVRNAKYKFIRHEEDANKYRIRRSSTMVEIASESVSDKIEVEIKNLNIYSVDLTNRLSSLKLCTTFDLYRCNREQPKIVEEATLQFTVQRCRNDLQYPNELCFNDSSTCKTSLVISGGFTTPLKASLNRHQYAQLIETFQYATMMSSDGSLYQSSNNVGYHSAQSVCDREKRPNIAVKGEFRLTDFTADIVADKKPIIKLACEDILIEYDKSAYTTEAQFSVNTITLEDLTIQEDEKHRFLFKSVIDEAPLCDFPPNVSTSCPEFFPRGHYLCHSSSLPDKLSNKCYGIQQNRSTPKNTGTKTKEVPSTPPSSPFPSSRRSKDIISIGLKLVDPDCPDFLSKYNLVKSFIDIDFNACDIVVNLTSWVLLLDFFNRKEAYKTRPYHVDPQTSKEVENSKLSLQLRKVNFLLNRKLREIALIKIMDITIEKEVMNNDVNITGFLGKLKVYDLTVEGRYYREKFSTCGPQAFDFQLFIFDRNKSVQQNYDAKMKLRMSSVVVIHVHRFFQEFLAFLNDFTRLRGLVTAARTGNAAPKMGMRLLLNVETGSPLVVLPVSSNSNDIIVVDLGVILISNDFIYSNERENDSPKKSDCDQSNLEDAEVETPVLLDHIICDIKNMQAFPARRCEDGEDSDFGLESFRIKKGNSPFLQHPCQMKLEIDRNLETFLSRHVADMSIIGRLSEVHAVIDTDEYKLIRGFLTFNLGETFSRFDEDTVPEIFIQGAGAGATMPLKCNVSLYIHFDLIGVVIDLVCSARSLMIASILFTKSDLQIEMHDDGSKDVDLFSHKISLLDTRYDLKAKNSKPSVFRTILESFEEAKPGKNLQVEVHYRSNYSGAEFTIVLNRMRVMAIMDWWVLFLGFLTQSFMENGVQTGDDTPLEVPRDIGIVNRSELNRKTPFEIKLNITDSEIVVVENASALETIAIILRGTSVVKYWPNAHAKPLSANVNKLEVYSCIFADELNTSLSIMDPISAAFKIRAPLSMPLAGLYELTEEDSPRTLDIGIQQPVCIRLSYTDLIVLKRVFESLPKQARRAAAEKKVLQTFPVNMQSSILYLVEMGFSAEASYRALKREATIEDAAIRLCNENKALRLSLFQSATLYCSCLSIILIDDASDADVPLLDITGTHVSLNYNMDPFGVLSKFKLSIDYYNRSLSGWEPLLEPCELSISFKENEKKDFSLQVSSDETIDLNLTSDLLHLKESIRQSWLQVERGECSIAFKRRNPFVPYALQNAVGCALRFSTNVPKVEDAANKRAPDVWVDVAPGETQGFSFVTRGRARLRDGRKISSMSNKLYLRVEGWKVVGPISVDKVGRFYRHIYQEDTGIPARIIIEISLISSARKLIVIRSSVVVMNELHESVEISIDSTVQGLTRVKIPPKTSYSLPLNAIWSTFRVRPLADKIPAPYSFSSHPVSWSTVSRPNETNEVCLHCLPMLCNSFPYYRIFVRMEKEGIPDPPMLSRAMSSSSLSTMKCKKAALPMHTISFVPPIVLVNLLPQDLEWQIGSIVKGRVRSGKETSIHEVDVFKDIEINLTLDGFTQKGNLLVGSEKLDSVKRLCFIDNKCRRLFLQAKITCSNRASLRVTIFANYWIINNSGLSLIFRQEGCDHDAAGQEEEHEKAQCKMPLMFSFTDDEASVNLVARLGSQLHPGAVTEWCNHFPLSENVRVRRLVARATDGSRNYVYLVGVTVRPGKGRFRDSLIVTISPRFEIHNFSKHRLLVGQKSLVENKWGLSEIEDTLAVMPESSVIFHWPRLNKNQLLCVKMADLEESRWSGGFGIEEIQSFHISVYDSLEKSHFLHVEVSLQGPTYCVVFTDGDSMPPLYRIDNRSYVSISYYQKGTSDVNKGILKPKAKVPYAWTEPTLKHYLTCEAPGGNSCDYYLDSFGELQTTMEYDNFIYIAFCATFSRDLSPTMAGRATVEHPQLVLEVPCGSNKVKLAPKKQGERSQFWRMTPDGKLEHEGSSPPTQFNPSSTRRNPAMVLDVEAPALQPFQYTNLVIRKTDPRRCNTQTWRFQDGRLQCFYSNLYVQPKGGVDNLRPYADVVIGPSQPVTRLYRGEKGDLPAEQAIELQKFRPGSGSLCARIEAAGPTRVLVITDTKETSSYRDFTPKEDSYMDSQDNNASNTDKQLQIHFNLVGGLSMDIISGSPREELAYFELSGIRGIVNVGYENQFEFEVDDVRVENMLRTAEHPMALFANNKEARDNQKAIIISIIRLPCFNVNANIFKNVSMKMGNVCLVLEEELLFKLLFFFGMDQSDLELERCNDSDLDRTRAKLSASGVQLKRHYVNFLEFELKEVCLSYLTAIRLPPELSKLKRQLGFNLLTRFENAELQLEPFKREHIFETANFLIDSVKKHYAKEIGSQVVKIFGSCDFLGAPLGFVQDLNEGLCNLVVDGDVGGLFRNVAHGVSNSTVKLTGTLSDTLGVVTMDSNFEEERRRRLRGFSGSSTDRLLAGLEGFKYGIIGGFTSIFTQTYEGAVNDGLTGAISGLGRGIVGTVAKPTIGMLDLAAGTAAAIRNSSRSDSQSQPKAKRIRRLLQGPGGLLPKYHVSEAESQQILYEVNHGDYSETLTKLMTINSDERPLWILLSDRYLRLYSTTDNGRNVLKEVELSLIGNVSHSRQNSIGVEEILSDSSNSPRQSTFFINCAPDIVKNVIEEIQYSKSVYDENRQQLLPVKQKPS</sequence>
<dbReference type="PANTHER" id="PTHR16166:SF141">
    <property type="entry name" value="INTERMEMBRANE LIPID TRANSFER PROTEIN VPS13D"/>
    <property type="match status" value="1"/>
</dbReference>
<comment type="similarity">
    <text evidence="1">Belongs to the VPS13 family.</text>
</comment>
<keyword evidence="2" id="KW-0813">Transport</keyword>
<dbReference type="GO" id="GO:0045053">
    <property type="term" value="P:protein retention in Golgi apparatus"/>
    <property type="evidence" value="ECO:0007669"/>
    <property type="project" value="TreeGrafter"/>
</dbReference>
<dbReference type="EMBL" id="JAVRJZ010000009">
    <property type="protein sequence ID" value="KAK2718730.1"/>
    <property type="molecule type" value="Genomic_DNA"/>
</dbReference>
<feature type="domain" description="Vacuolar protein sorting-associated protein 13 VPS13 adaptor binding" evidence="7">
    <location>
        <begin position="2581"/>
        <end position="3151"/>
    </location>
</feature>
<dbReference type="Proteomes" id="UP001187531">
    <property type="component" value="Unassembled WGS sequence"/>
</dbReference>
<reference evidence="8" key="1">
    <citation type="submission" date="2023-07" db="EMBL/GenBank/DDBJ databases">
        <title>Chromosome-level genome assembly of Artemia franciscana.</title>
        <authorList>
            <person name="Jo E."/>
        </authorList>
    </citation>
    <scope>NUCLEOTIDE SEQUENCE</scope>
    <source>
        <tissue evidence="8">Whole body</tissue>
    </source>
</reference>
<proteinExistence type="inferred from homology"/>
<keyword evidence="3" id="KW-0445">Lipid transport</keyword>
<evidence type="ECO:0000256" key="2">
    <source>
        <dbReference type="ARBA" id="ARBA00022448"/>
    </source>
</evidence>
<dbReference type="Pfam" id="PF12624">
    <property type="entry name" value="VPS13_N"/>
    <property type="match status" value="1"/>
</dbReference>
<dbReference type="Pfam" id="PF25036">
    <property type="entry name" value="VPS13_VAB"/>
    <property type="match status" value="1"/>
</dbReference>
<evidence type="ECO:0000259" key="7">
    <source>
        <dbReference type="Pfam" id="PF25036"/>
    </source>
</evidence>
<dbReference type="Pfam" id="PF25033">
    <property type="entry name" value="VPS13_M"/>
    <property type="match status" value="2"/>
</dbReference>